<comment type="caution">
    <text evidence="2">The sequence shown here is derived from an EMBL/GenBank/DDBJ whole genome shotgun (WGS) entry which is preliminary data.</text>
</comment>
<evidence type="ECO:0000313" key="3">
    <source>
        <dbReference type="Proteomes" id="UP000236178"/>
    </source>
</evidence>
<dbReference type="OrthoDB" id="4237667at2"/>
<accession>A0A2I0SPI8</accession>
<proteinExistence type="predicted"/>
<keyword evidence="1" id="KW-1133">Transmembrane helix</keyword>
<feature type="transmembrane region" description="Helical" evidence="1">
    <location>
        <begin position="68"/>
        <end position="101"/>
    </location>
</feature>
<dbReference type="EMBL" id="PJOS01000028">
    <property type="protein sequence ID" value="PKT71853.1"/>
    <property type="molecule type" value="Genomic_DNA"/>
</dbReference>
<feature type="transmembrane region" description="Helical" evidence="1">
    <location>
        <begin position="107"/>
        <end position="126"/>
    </location>
</feature>
<keyword evidence="1" id="KW-0812">Transmembrane</keyword>
<dbReference type="AlphaFoldDB" id="A0A2I0SPI8"/>
<gene>
    <name evidence="2" type="ORF">CW362_16460</name>
</gene>
<keyword evidence="1" id="KW-0472">Membrane</keyword>
<name>A0A2I0SPI8_9ACTN</name>
<keyword evidence="3" id="KW-1185">Reference proteome</keyword>
<evidence type="ECO:0000256" key="1">
    <source>
        <dbReference type="SAM" id="Phobius"/>
    </source>
</evidence>
<dbReference type="Proteomes" id="UP000236178">
    <property type="component" value="Unassembled WGS sequence"/>
</dbReference>
<protein>
    <submittedName>
        <fullName evidence="2">Uncharacterized protein</fullName>
    </submittedName>
</protein>
<evidence type="ECO:0000313" key="2">
    <source>
        <dbReference type="EMBL" id="PKT71853.1"/>
    </source>
</evidence>
<organism evidence="2 3">
    <name type="scientific">Streptomyces populi</name>
    <dbReference type="NCBI Taxonomy" id="2058924"/>
    <lineage>
        <taxon>Bacteria</taxon>
        <taxon>Bacillati</taxon>
        <taxon>Actinomycetota</taxon>
        <taxon>Actinomycetes</taxon>
        <taxon>Kitasatosporales</taxon>
        <taxon>Streptomycetaceae</taxon>
        <taxon>Streptomyces</taxon>
    </lineage>
</organism>
<reference evidence="2 3" key="1">
    <citation type="submission" date="2017-12" db="EMBL/GenBank/DDBJ databases">
        <title>Streptomyces populusis sp. nov., a novel endophytic actinobacterium isolated from stems of Populus adenopoda Maxim.</title>
        <authorList>
            <person name="Wang Z."/>
        </authorList>
    </citation>
    <scope>NUCLEOTIDE SEQUENCE [LARGE SCALE GENOMIC DNA]</scope>
    <source>
        <strain evidence="2 3">A249</strain>
    </source>
</reference>
<sequence length="136" mass="14268">MGEVTEPTPSNLPAAYRQYLEPAAHHRPPNVLYDQQGRPVHFTIGQPPAPLVVQAPIQQGLDPALQRLIIVTFLILAVVVVCTAAVCAVVVLVGGTLIGIIGTVSANLPMIGVSLVGVILAAGWAASRLRTAKKPR</sequence>